<sequence>MSVKEVIAAEEDVDWLRLEKPARTDIHVRLTNSFDHTKLASLPAESSLLAVSNLWGLCFIGDETSLKVYRVAKLAKQALESSTTSRAEPEQSVELQSRPQWIRLAMGDRKVITGSLDGTVNAWDIKDILTGTAIPERIFEDATSPILNLLPNPSPEGGLPQLVLALTMSSLVVLDIGSANKVIRRIDQGFTSVAWSPKGKQFLLGKADGTLEQYTPEGEKKAEIPLPSALASEGGYFPVSINWLENDLLLVTYNTQIGSTSEPVNDQKQYLVHRQPKATPPVFTFTLFEDILPAWGLQRSGNYRNVANIKNWGTRLRHLTFLSSAPAIDVAILQGNSTSNPAEVPVWDVIRPDESARPGVPMREETDPGDFSDDATALGLAIDLTSEENIQQEMEGGEPQPDLPPAPRLLEYTSDGILIIYNVINSRDGPYGGMVKAQDILKATESQGTPALTAIAQSPFGTTGTGAKPAVSAFGSSSGSKPTFGFGGSVSIPTVSSGFGGTNAFTNAKATTAAPAFGASSFGVKSSSPSVVKPAFGAVSFGQADGSSAIPSTEASFGTGASAFATSSTPVKAPGPAGEAPKTAFGTNAFGGTSAFGQTAFGSATPTTPAFGTSAFGSGTQSSPAFGASAFGSSSPFGSSAFAKSSTVASSSDTPKANTSFGFGSSPATKPSPAGVKPSSAFGSSSAFGQSPFATTAVDNKANDDRISDNKVKSSPFSLDGLGDQLDNQEEETRATESTAASDNTPSKTTSSFIKPAQSGSFFAHASARSSSASTDQPSDAKASNTAQTTGVQFGQSSAFGSTKLSASTPSSTGRPAFGMSTFGTSASHSTTPTSQPPIPKPIQATGGFAGFSTPTKSGSPSGFSSAGGFSVFGAAGKTPSNANASPLESEGGIKAPQQDFESPKDASEPARESTSDKSTDRPTQSQATDVGEGDQNDNEDNEEAHDVDSAIDTSGAEKESINSEKLTETHRDEEISNSQADSQSSGRSDDELDVYTYCDQENDSALDEDHSAVQEISSGENSETDSSSGVLVENPDSVTSNKRAESEDASATENASFTKGHVRKTSKVQAAAHEWENLATGSETTEPVKNSPTRFSFDVPPTSGTKSSQSTVISPPAEQAKTSPPNFFGMTPASDTTTPVSKPATPFSFGALSASKAGESGNKASFAGVGMQPPASSTLHSKPNVFGFRAPTAVPAKSSPLVNASLPAVDSEDIVGYDLSQAEPTPTKKHLQTSSRDDILSSTPTAKSAVDLEASSSLKSALSSRPPTTNIGDPADQNKATDLSLKPESTSQPSVPSEPNHGLALAFADAFSYLEQELQSLKLLADENESFHSASSAVQGQMPTKDDVPHAEFWYLSALDIFAQATRDSYESADRMQKAGVELSEEVKKATASMNEGESMMRFACARYKRARTDLDFRRRHRARQLRPQQAEDQILLQASYKNVVSKLNEIEEQITDVKRKTSQERTGRMPLRPSALASIDQSLRFNEDKVIQESQTLHELSQRVKMLSVKARDEDSLRKVSAQDSGDRESQLSRKRMSTADIASSALNAEHDAMQIRSSLLKIRKQPLFNDSSNERSSALNRQVKSSTPTKRSGTFGVNLPSTPSKVATPASAPSGGFASVQLPTNGSSFFNIVPPAMSGLKSSFRATSKTSEKKHSVRGFSAYSPSGSDGH</sequence>
<dbReference type="EMBL" id="JASBWR010000084">
    <property type="protein sequence ID" value="KAJ9097532.1"/>
    <property type="molecule type" value="Genomic_DNA"/>
</dbReference>
<evidence type="ECO:0000313" key="2">
    <source>
        <dbReference type="Proteomes" id="UP001241377"/>
    </source>
</evidence>
<accession>A0ACC2VG35</accession>
<proteinExistence type="predicted"/>
<name>A0ACC2VG35_9TREE</name>
<comment type="caution">
    <text evidence="1">The sequence shown here is derived from an EMBL/GenBank/DDBJ whole genome shotgun (WGS) entry which is preliminary data.</text>
</comment>
<gene>
    <name evidence="1" type="ORF">QFC19_006706</name>
</gene>
<protein>
    <submittedName>
        <fullName evidence="1">Uncharacterized protein</fullName>
    </submittedName>
</protein>
<evidence type="ECO:0000313" key="1">
    <source>
        <dbReference type="EMBL" id="KAJ9097532.1"/>
    </source>
</evidence>
<organism evidence="1 2">
    <name type="scientific">Naganishia cerealis</name>
    <dbReference type="NCBI Taxonomy" id="610337"/>
    <lineage>
        <taxon>Eukaryota</taxon>
        <taxon>Fungi</taxon>
        <taxon>Dikarya</taxon>
        <taxon>Basidiomycota</taxon>
        <taxon>Agaricomycotina</taxon>
        <taxon>Tremellomycetes</taxon>
        <taxon>Filobasidiales</taxon>
        <taxon>Filobasidiaceae</taxon>
        <taxon>Naganishia</taxon>
    </lineage>
</organism>
<keyword evidence="2" id="KW-1185">Reference proteome</keyword>
<dbReference type="Proteomes" id="UP001241377">
    <property type="component" value="Unassembled WGS sequence"/>
</dbReference>
<reference evidence="1" key="1">
    <citation type="submission" date="2023-04" db="EMBL/GenBank/DDBJ databases">
        <title>Draft Genome sequencing of Naganishia species isolated from polar environments using Oxford Nanopore Technology.</title>
        <authorList>
            <person name="Leo P."/>
            <person name="Venkateswaran K."/>
        </authorList>
    </citation>
    <scope>NUCLEOTIDE SEQUENCE</scope>
    <source>
        <strain evidence="1">MNA-CCFEE 5261</strain>
    </source>
</reference>